<dbReference type="KEGG" id="bbh:BN112_4756"/>
<evidence type="ECO:0000256" key="1">
    <source>
        <dbReference type="ARBA" id="ARBA00010641"/>
    </source>
</evidence>
<evidence type="ECO:0000259" key="5">
    <source>
        <dbReference type="Pfam" id="PF04542"/>
    </source>
</evidence>
<dbReference type="GO" id="GO:0016987">
    <property type="term" value="F:sigma factor activity"/>
    <property type="evidence" value="ECO:0007669"/>
    <property type="project" value="UniProtKB-KW"/>
</dbReference>
<dbReference type="InterPro" id="IPR013325">
    <property type="entry name" value="RNA_pol_sigma_r2"/>
</dbReference>
<dbReference type="Gene3D" id="1.10.10.10">
    <property type="entry name" value="Winged helix-like DNA-binding domain superfamily/Winged helix DNA-binding domain"/>
    <property type="match status" value="1"/>
</dbReference>
<evidence type="ECO:0000313" key="8">
    <source>
        <dbReference type="Proteomes" id="UP000007564"/>
    </source>
</evidence>
<evidence type="ECO:0000256" key="4">
    <source>
        <dbReference type="ARBA" id="ARBA00023163"/>
    </source>
</evidence>
<dbReference type="SUPFAM" id="SSF88659">
    <property type="entry name" value="Sigma3 and sigma4 domains of RNA polymerase sigma factors"/>
    <property type="match status" value="1"/>
</dbReference>
<gene>
    <name evidence="7" type="primary">fecI</name>
    <name evidence="7" type="ORF">BN112_4756</name>
</gene>
<feature type="domain" description="RNA polymerase sigma factor 70 region 4 type 2" evidence="6">
    <location>
        <begin position="119"/>
        <end position="171"/>
    </location>
</feature>
<protein>
    <submittedName>
        <fullName evidence="7">ECF-family sigma factor</fullName>
    </submittedName>
</protein>
<evidence type="ECO:0000256" key="3">
    <source>
        <dbReference type="ARBA" id="ARBA00023082"/>
    </source>
</evidence>
<dbReference type="GO" id="GO:0003677">
    <property type="term" value="F:DNA binding"/>
    <property type="evidence" value="ECO:0007669"/>
    <property type="project" value="InterPro"/>
</dbReference>
<dbReference type="InterPro" id="IPR007627">
    <property type="entry name" value="RNA_pol_sigma70_r2"/>
</dbReference>
<proteinExistence type="inferred from homology"/>
<dbReference type="InterPro" id="IPR036388">
    <property type="entry name" value="WH-like_DNA-bd_sf"/>
</dbReference>
<name>A0A0C6PED3_BORBO</name>
<dbReference type="InterPro" id="IPR039425">
    <property type="entry name" value="RNA_pol_sigma-70-like"/>
</dbReference>
<dbReference type="Pfam" id="PF04542">
    <property type="entry name" value="Sigma70_r2"/>
    <property type="match status" value="1"/>
</dbReference>
<dbReference type="OrthoDB" id="8654550at2"/>
<keyword evidence="4" id="KW-0804">Transcription</keyword>
<dbReference type="InterPro" id="IPR014284">
    <property type="entry name" value="RNA_pol_sigma-70_dom"/>
</dbReference>
<dbReference type="InterPro" id="IPR013324">
    <property type="entry name" value="RNA_pol_sigma_r3/r4-like"/>
</dbReference>
<reference evidence="7 8" key="1">
    <citation type="journal article" date="2012" name="BMC Genomics">
        <title>Comparative genomics of the classical Bordetella subspecies: the evolution and exchange of virulence-associated diversity amongst closely related pathogens.</title>
        <authorList>
            <person name="Park J."/>
            <person name="Zhang Y."/>
            <person name="Buboltz A.M."/>
            <person name="Zhang X."/>
            <person name="Schuster S.C."/>
            <person name="Ahuja U."/>
            <person name="Liu M."/>
            <person name="Miller J.F."/>
            <person name="Sebaihia M."/>
            <person name="Bentley S.D."/>
            <person name="Parkhill J."/>
            <person name="Harvill E.T."/>
        </authorList>
    </citation>
    <scope>NUCLEOTIDE SEQUENCE [LARGE SCALE GENOMIC DNA]</scope>
    <source>
        <strain evidence="7 8">253</strain>
    </source>
</reference>
<organism evidence="7 8">
    <name type="scientific">Bordetella bronchiseptica 253</name>
    <dbReference type="NCBI Taxonomy" id="568707"/>
    <lineage>
        <taxon>Bacteria</taxon>
        <taxon>Pseudomonadati</taxon>
        <taxon>Pseudomonadota</taxon>
        <taxon>Betaproteobacteria</taxon>
        <taxon>Burkholderiales</taxon>
        <taxon>Alcaligenaceae</taxon>
        <taxon>Bordetella</taxon>
    </lineage>
</organism>
<dbReference type="PANTHER" id="PTHR43133:SF63">
    <property type="entry name" value="RNA POLYMERASE SIGMA FACTOR FECI-RELATED"/>
    <property type="match status" value="1"/>
</dbReference>
<dbReference type="Proteomes" id="UP000007564">
    <property type="component" value="Chromosome"/>
</dbReference>
<dbReference type="SUPFAM" id="SSF88946">
    <property type="entry name" value="Sigma2 domain of RNA polymerase sigma factors"/>
    <property type="match status" value="1"/>
</dbReference>
<dbReference type="AlphaFoldDB" id="A0A0C6PED3"/>
<keyword evidence="3" id="KW-0731">Sigma factor</keyword>
<dbReference type="InterPro" id="IPR013249">
    <property type="entry name" value="RNA_pol_sigma70_r4_t2"/>
</dbReference>
<dbReference type="HOGENOM" id="CLU_047691_12_1_4"/>
<dbReference type="NCBIfam" id="TIGR02937">
    <property type="entry name" value="sigma70-ECF"/>
    <property type="match status" value="1"/>
</dbReference>
<evidence type="ECO:0000259" key="6">
    <source>
        <dbReference type="Pfam" id="PF08281"/>
    </source>
</evidence>
<dbReference type="NCBIfam" id="NF009180">
    <property type="entry name" value="PRK12528.1"/>
    <property type="match status" value="1"/>
</dbReference>
<comment type="similarity">
    <text evidence="1">Belongs to the sigma-70 factor family. ECF subfamily.</text>
</comment>
<dbReference type="GO" id="GO:0006352">
    <property type="term" value="P:DNA-templated transcription initiation"/>
    <property type="evidence" value="ECO:0007669"/>
    <property type="project" value="InterPro"/>
</dbReference>
<dbReference type="CDD" id="cd06171">
    <property type="entry name" value="Sigma70_r4"/>
    <property type="match status" value="1"/>
</dbReference>
<dbReference type="RefSeq" id="WP_015065175.1">
    <property type="nucleotide sequence ID" value="NC_019382.1"/>
</dbReference>
<sequence>MPASLITSHSARTAADAVAVEGLYRQHQSWLAGWLRRRLGCPHRAEDLTQDVFVRVIQGRKSVRMEQARALLATIAKGLVIDHQRRAALEHAYLEYLAAQPPGHAPSPQQQAELLQALAQLDRLLDGLPPRARAVFLMSQLEGLGYAEIAQRLRISLSSVQQYMLRAMSACYAAFHE</sequence>
<evidence type="ECO:0000313" key="7">
    <source>
        <dbReference type="EMBL" id="CCJ56670.1"/>
    </source>
</evidence>
<dbReference type="Pfam" id="PF08281">
    <property type="entry name" value="Sigma70_r4_2"/>
    <property type="match status" value="1"/>
</dbReference>
<evidence type="ECO:0000256" key="2">
    <source>
        <dbReference type="ARBA" id="ARBA00023015"/>
    </source>
</evidence>
<keyword evidence="2" id="KW-0805">Transcription regulation</keyword>
<dbReference type="PANTHER" id="PTHR43133">
    <property type="entry name" value="RNA POLYMERASE ECF-TYPE SIGMA FACTO"/>
    <property type="match status" value="1"/>
</dbReference>
<dbReference type="EMBL" id="HE965806">
    <property type="protein sequence ID" value="CCJ56670.1"/>
    <property type="molecule type" value="Genomic_DNA"/>
</dbReference>
<accession>A0A0C6PED3</accession>
<feature type="domain" description="RNA polymerase sigma-70 region 2" evidence="5">
    <location>
        <begin position="23"/>
        <end position="88"/>
    </location>
</feature>
<dbReference type="Gene3D" id="1.10.1740.10">
    <property type="match status" value="1"/>
</dbReference>